<evidence type="ECO:0000259" key="2">
    <source>
        <dbReference type="Pfam" id="PF04235"/>
    </source>
</evidence>
<dbReference type="PANTHER" id="PTHR30590:SF3">
    <property type="entry name" value="HYPOTHETICAL MEMBRANE SPANNING PROTEIN"/>
    <property type="match status" value="1"/>
</dbReference>
<feature type="transmembrane region" description="Helical" evidence="1">
    <location>
        <begin position="213"/>
        <end position="236"/>
    </location>
</feature>
<feature type="transmembrane region" description="Helical" evidence="1">
    <location>
        <begin position="298"/>
        <end position="316"/>
    </location>
</feature>
<feature type="transmembrane region" description="Helical" evidence="1">
    <location>
        <begin position="87"/>
        <end position="104"/>
    </location>
</feature>
<dbReference type="Proteomes" id="UP000197781">
    <property type="component" value="Chromosome"/>
</dbReference>
<evidence type="ECO:0000256" key="1">
    <source>
        <dbReference type="SAM" id="Phobius"/>
    </source>
</evidence>
<dbReference type="Pfam" id="PF07786">
    <property type="entry name" value="HGSNAT_cat"/>
    <property type="match status" value="1"/>
</dbReference>
<dbReference type="InterPro" id="IPR052529">
    <property type="entry name" value="Bact_Transport_Assoc"/>
</dbReference>
<dbReference type="InterPro" id="IPR007349">
    <property type="entry name" value="DUF418"/>
</dbReference>
<reference evidence="4 5" key="1">
    <citation type="submission" date="2016-11" db="EMBL/GenBank/DDBJ databases">
        <authorList>
            <person name="Jaros S."/>
            <person name="Januszkiewicz K."/>
            <person name="Wedrychowicz H."/>
        </authorList>
    </citation>
    <scope>NUCLEOTIDE SEQUENCE [LARGE SCALE GENOMIC DNA]</scope>
    <source>
        <strain evidence="4 5">NF2</strain>
    </source>
</reference>
<dbReference type="InterPro" id="IPR012429">
    <property type="entry name" value="HGSNAT_cat"/>
</dbReference>
<feature type="transmembrane region" description="Helical" evidence="1">
    <location>
        <begin position="322"/>
        <end position="344"/>
    </location>
</feature>
<proteinExistence type="predicted"/>
<keyword evidence="1" id="KW-0472">Membrane</keyword>
<dbReference type="PANTHER" id="PTHR30590">
    <property type="entry name" value="INNER MEMBRANE PROTEIN"/>
    <property type="match status" value="1"/>
</dbReference>
<sequence length="362" mass="40937">MKVSSTRVIGLDFARAWAMLGMMIVNYVVILNVEHNGPDWLIALSSLFQGRASTVFVVLAGIGIAYMTKKARTSGDPPLLQASRHVLWKRSLFLFVTGMFLYLGGWSGDILHYYGVYMLIASFLLVVSGKTLLLACSGILLAAQTLQLSLNYMQGWDPRQPFIEYLDFWTVEGFLRNLLYNGYHPVFPWMCFFLLGLWLGRRNLLDRSVRKKMLGWATALFVSLEVLSYGLIKLSIPVVGSEIALFLWGTKPVPPNLFYVLSSSSTAVIIILLCVSFAEKFANSWFTQTWVKTGQLTLTHYVCHIIVGLGFLALIGRLENQTLAFAMLYAVGFFLFSIVLTLIWRRWFERGPLESFMRKISG</sequence>
<feature type="transmembrane region" description="Helical" evidence="1">
    <location>
        <begin position="12"/>
        <end position="30"/>
    </location>
</feature>
<feature type="domain" description="DUF418" evidence="2">
    <location>
        <begin position="257"/>
        <end position="360"/>
    </location>
</feature>
<evidence type="ECO:0000259" key="3">
    <source>
        <dbReference type="Pfam" id="PF07786"/>
    </source>
</evidence>
<accession>A0A220MLI9</accession>
<feature type="transmembrane region" description="Helical" evidence="1">
    <location>
        <begin position="110"/>
        <end position="127"/>
    </location>
</feature>
<gene>
    <name evidence="4" type="ORF">BP422_18895</name>
</gene>
<name>A0A220MLI9_9BACL</name>
<feature type="transmembrane region" description="Helical" evidence="1">
    <location>
        <begin position="256"/>
        <end position="278"/>
    </location>
</feature>
<organism evidence="4 5">
    <name type="scientific">Brevibacillus formosus</name>
    <dbReference type="NCBI Taxonomy" id="54913"/>
    <lineage>
        <taxon>Bacteria</taxon>
        <taxon>Bacillati</taxon>
        <taxon>Bacillota</taxon>
        <taxon>Bacilli</taxon>
        <taxon>Bacillales</taxon>
        <taxon>Paenibacillaceae</taxon>
        <taxon>Brevibacillus</taxon>
    </lineage>
</organism>
<keyword evidence="1" id="KW-0812">Transmembrane</keyword>
<feature type="domain" description="Heparan-alpha-glucosaminide N-acetyltransferase catalytic" evidence="3">
    <location>
        <begin position="7"/>
        <end position="218"/>
    </location>
</feature>
<dbReference type="RefSeq" id="WP_088909099.1">
    <property type="nucleotide sequence ID" value="NZ_CP018145.1"/>
</dbReference>
<protein>
    <submittedName>
        <fullName evidence="4">Uncharacterized protein</fullName>
    </submittedName>
</protein>
<feature type="transmembrane region" description="Helical" evidence="1">
    <location>
        <begin position="42"/>
        <end position="66"/>
    </location>
</feature>
<feature type="transmembrane region" description="Helical" evidence="1">
    <location>
        <begin position="132"/>
        <end position="150"/>
    </location>
</feature>
<dbReference type="Pfam" id="PF04235">
    <property type="entry name" value="DUF418"/>
    <property type="match status" value="1"/>
</dbReference>
<evidence type="ECO:0000313" key="5">
    <source>
        <dbReference type="Proteomes" id="UP000197781"/>
    </source>
</evidence>
<dbReference type="EMBL" id="CP018145">
    <property type="protein sequence ID" value="ASJ55430.1"/>
    <property type="molecule type" value="Genomic_DNA"/>
</dbReference>
<evidence type="ECO:0000313" key="4">
    <source>
        <dbReference type="EMBL" id="ASJ55430.1"/>
    </source>
</evidence>
<keyword evidence="1" id="KW-1133">Transmembrane helix</keyword>
<feature type="transmembrane region" description="Helical" evidence="1">
    <location>
        <begin position="182"/>
        <end position="201"/>
    </location>
</feature>
<dbReference type="AlphaFoldDB" id="A0A220MLI9"/>
<dbReference type="KEGG" id="bfm:BP422_18895"/>